<evidence type="ECO:0000313" key="4">
    <source>
        <dbReference type="EMBL" id="KKG64067.1"/>
    </source>
</evidence>
<accession>A0A0F8GFN9</accession>
<dbReference type="Proteomes" id="UP000034188">
    <property type="component" value="Unassembled WGS sequence"/>
</dbReference>
<feature type="region of interest" description="Disordered" evidence="1">
    <location>
        <begin position="19"/>
        <end position="60"/>
    </location>
</feature>
<evidence type="ECO:0000313" key="6">
    <source>
        <dbReference type="Proteomes" id="UP000034279"/>
    </source>
</evidence>
<organism evidence="4 6">
    <name type="scientific">Methanosarcina mazei</name>
    <name type="common">Methanosarcina frisia</name>
    <dbReference type="NCBI Taxonomy" id="2209"/>
    <lineage>
        <taxon>Archaea</taxon>
        <taxon>Methanobacteriati</taxon>
        <taxon>Methanobacteriota</taxon>
        <taxon>Stenosarchaea group</taxon>
        <taxon>Methanomicrobia</taxon>
        <taxon>Methanosarcinales</taxon>
        <taxon>Methanosarcinaceae</taxon>
        <taxon>Methanosarcina</taxon>
    </lineage>
</organism>
<feature type="compositionally biased region" description="Basic residues" evidence="1">
    <location>
        <begin position="19"/>
        <end position="29"/>
    </location>
</feature>
<evidence type="ECO:0000313" key="3">
    <source>
        <dbReference type="EMBL" id="KKG60905.1"/>
    </source>
</evidence>
<gene>
    <name evidence="2" type="ORF">DU33_15460</name>
    <name evidence="3" type="ORF">DU45_15695</name>
    <name evidence="4" type="ORF">DU64_14780</name>
</gene>
<feature type="compositionally biased region" description="Basic and acidic residues" evidence="1">
    <location>
        <begin position="30"/>
        <end position="60"/>
    </location>
</feature>
<evidence type="ECO:0000313" key="5">
    <source>
        <dbReference type="Proteomes" id="UP000034188"/>
    </source>
</evidence>
<dbReference type="Proteomes" id="UP000034566">
    <property type="component" value="Unassembled WGS sequence"/>
</dbReference>
<evidence type="ECO:0000313" key="2">
    <source>
        <dbReference type="EMBL" id="KKG57364.1"/>
    </source>
</evidence>
<dbReference type="AlphaFoldDB" id="A0A0F8GFN9"/>
<dbReference type="Proteomes" id="UP000034279">
    <property type="component" value="Unassembled WGS sequence"/>
</dbReference>
<name>A0A0F8GFN9_METMZ</name>
<proteinExistence type="predicted"/>
<dbReference type="PATRIC" id="fig|2209.42.peg.3406"/>
<comment type="caution">
    <text evidence="4">The sequence shown here is derived from an EMBL/GenBank/DDBJ whole genome shotgun (WGS) entry which is preliminary data.</text>
</comment>
<sequence length="88" mass="10537">MVSYESFRIIVPDRRASVVKKPIKSRKKERTYSKEKLEKEQKVKQKLDDNSARENKTKERKYPEWVDIRGKPEALAAFRKQILENSKE</sequence>
<evidence type="ECO:0000256" key="1">
    <source>
        <dbReference type="SAM" id="MobiDB-lite"/>
    </source>
</evidence>
<dbReference type="EMBL" id="JJPK01000074">
    <property type="protein sequence ID" value="KKG60905.1"/>
    <property type="molecule type" value="Genomic_DNA"/>
</dbReference>
<evidence type="ECO:0000313" key="7">
    <source>
        <dbReference type="Proteomes" id="UP000034566"/>
    </source>
</evidence>
<protein>
    <submittedName>
        <fullName evidence="4">Uncharacterized protein</fullName>
    </submittedName>
</protein>
<dbReference type="EMBL" id="JJPI01000022">
    <property type="protein sequence ID" value="KKG57364.1"/>
    <property type="molecule type" value="Genomic_DNA"/>
</dbReference>
<dbReference type="EMBL" id="JJPJ01000042">
    <property type="protein sequence ID" value="KKG64067.1"/>
    <property type="molecule type" value="Genomic_DNA"/>
</dbReference>
<reference evidence="5 6" key="1">
    <citation type="journal article" date="2015" name="ISME J.">
        <title>Genomic and phenotypic differentiation among Methanosarcina mazei populations from Columbia River sediment.</title>
        <authorList>
            <person name="Youngblut N.D."/>
            <person name="Wirth J.S."/>
            <person name="Henriksen J.R."/>
            <person name="Smith M."/>
            <person name="Simon H."/>
            <person name="Metcalf W.W."/>
            <person name="Whitaker R.J."/>
        </authorList>
    </citation>
    <scope>NUCLEOTIDE SEQUENCE [LARGE SCALE GENOMIC DNA]</scope>
    <source>
        <strain evidence="2 5">3.F.T.1A.1</strain>
        <strain evidence="4 6">3.F.T.1A.2</strain>
        <strain evidence="3 7">3.F.T.1A.4</strain>
    </source>
</reference>